<dbReference type="EMBL" id="JAACJO010000015">
    <property type="protein sequence ID" value="KAF5349920.1"/>
    <property type="molecule type" value="Genomic_DNA"/>
</dbReference>
<reference evidence="2 3" key="1">
    <citation type="journal article" date="2020" name="ISME J.">
        <title>Uncovering the hidden diversity of litter-decomposition mechanisms in mushroom-forming fungi.</title>
        <authorList>
            <person name="Floudas D."/>
            <person name="Bentzer J."/>
            <person name="Ahren D."/>
            <person name="Johansson T."/>
            <person name="Persson P."/>
            <person name="Tunlid A."/>
        </authorList>
    </citation>
    <scope>NUCLEOTIDE SEQUENCE [LARGE SCALE GENOMIC DNA]</scope>
    <source>
        <strain evidence="2 3">CBS 146.42</strain>
    </source>
</reference>
<protein>
    <submittedName>
        <fullName evidence="2">Uncharacterized protein</fullName>
    </submittedName>
</protein>
<evidence type="ECO:0000256" key="1">
    <source>
        <dbReference type="SAM" id="MobiDB-lite"/>
    </source>
</evidence>
<name>A0A8H5CXW7_9AGAR</name>
<dbReference type="Proteomes" id="UP000559027">
    <property type="component" value="Unassembled WGS sequence"/>
</dbReference>
<evidence type="ECO:0000313" key="3">
    <source>
        <dbReference type="Proteomes" id="UP000559027"/>
    </source>
</evidence>
<feature type="region of interest" description="Disordered" evidence="1">
    <location>
        <begin position="119"/>
        <end position="143"/>
    </location>
</feature>
<gene>
    <name evidence="2" type="ORF">D9756_009183</name>
</gene>
<evidence type="ECO:0000313" key="2">
    <source>
        <dbReference type="EMBL" id="KAF5349920.1"/>
    </source>
</evidence>
<keyword evidence="3" id="KW-1185">Reference proteome</keyword>
<sequence>MNQVRHLPRAELKEHYNVGDKAWMERKVLLPLQDDQEKREAFCAFCDEICGMQPVAPGDHIRITFACAAACQVITDRDIFDMDEEESEDTFALAWKYMYVITIFQSFAQANQILHSSSKRERYYPPPSMTNGTSGESLPGIRLADGPSYDLPSPLRQDMAETLPGQTVRYRDARTREITECEVLDHGWSDLRGEWFMISHGSDGSGEMISVREMKDIVKLSAS</sequence>
<comment type="caution">
    <text evidence="2">The sequence shown here is derived from an EMBL/GenBank/DDBJ whole genome shotgun (WGS) entry which is preliminary data.</text>
</comment>
<accession>A0A8H5CXW7</accession>
<organism evidence="2 3">
    <name type="scientific">Leucocoprinus leucothites</name>
    <dbReference type="NCBI Taxonomy" id="201217"/>
    <lineage>
        <taxon>Eukaryota</taxon>
        <taxon>Fungi</taxon>
        <taxon>Dikarya</taxon>
        <taxon>Basidiomycota</taxon>
        <taxon>Agaricomycotina</taxon>
        <taxon>Agaricomycetes</taxon>
        <taxon>Agaricomycetidae</taxon>
        <taxon>Agaricales</taxon>
        <taxon>Agaricineae</taxon>
        <taxon>Agaricaceae</taxon>
        <taxon>Leucocoprinus</taxon>
    </lineage>
</organism>
<dbReference type="AlphaFoldDB" id="A0A8H5CXW7"/>
<dbReference type="OrthoDB" id="2684181at2759"/>
<proteinExistence type="predicted"/>